<dbReference type="EMBL" id="AJYA01000008">
    <property type="protein sequence ID" value="EIM78299.1"/>
    <property type="molecule type" value="Genomic_DNA"/>
</dbReference>
<name>I5C8Z7_9BACT</name>
<proteinExistence type="predicted"/>
<sequence>MATLEHESAWHEEEDFEHLPESRQQDYRHNSTPGGTQVAWLNAGRGRSLGPVRYQEVQRGQRLRFSVQGKFESPENRLILPITGGLSTVSSGLASGISVDGGTVFGSGGVGLGLFSFLRALVIDLGKQAPTAAYMRYVLYDRDSVPVQEGRQLLSSSSRNKHEVLEDSVQVTSDGYLELS</sequence>
<evidence type="ECO:0000313" key="3">
    <source>
        <dbReference type="Proteomes" id="UP000005551"/>
    </source>
</evidence>
<evidence type="ECO:0000256" key="1">
    <source>
        <dbReference type="SAM" id="MobiDB-lite"/>
    </source>
</evidence>
<gene>
    <name evidence="2" type="ORF">A3SI_04072</name>
</gene>
<dbReference type="Proteomes" id="UP000005551">
    <property type="component" value="Unassembled WGS sequence"/>
</dbReference>
<evidence type="ECO:0000313" key="2">
    <source>
        <dbReference type="EMBL" id="EIM78299.1"/>
    </source>
</evidence>
<dbReference type="AlphaFoldDB" id="I5C8Z7"/>
<reference evidence="2 3" key="1">
    <citation type="submission" date="2012-05" db="EMBL/GenBank/DDBJ databases">
        <title>Genome sequence of Nitritalea halalkaliphila LW7.</title>
        <authorList>
            <person name="Jangir P.K."/>
            <person name="Singh A."/>
            <person name="Shivaji S."/>
            <person name="Sharma R."/>
        </authorList>
    </citation>
    <scope>NUCLEOTIDE SEQUENCE [LARGE SCALE GENOMIC DNA]</scope>
    <source>
        <strain evidence="2 3">LW7</strain>
    </source>
</reference>
<feature type="region of interest" description="Disordered" evidence="1">
    <location>
        <begin position="1"/>
        <end position="37"/>
    </location>
</feature>
<comment type="caution">
    <text evidence="2">The sequence shown here is derived from an EMBL/GenBank/DDBJ whole genome shotgun (WGS) entry which is preliminary data.</text>
</comment>
<organism evidence="2 3">
    <name type="scientific">Nitritalea halalkaliphila LW7</name>
    <dbReference type="NCBI Taxonomy" id="1189621"/>
    <lineage>
        <taxon>Bacteria</taxon>
        <taxon>Pseudomonadati</taxon>
        <taxon>Bacteroidota</taxon>
        <taxon>Cytophagia</taxon>
        <taxon>Cytophagales</taxon>
        <taxon>Cyclobacteriaceae</taxon>
        <taxon>Nitritalea</taxon>
    </lineage>
</organism>
<keyword evidence="3" id="KW-1185">Reference proteome</keyword>
<accession>I5C8Z7</accession>
<protein>
    <submittedName>
        <fullName evidence="2">RHS repeat-associated core domain-containing protein</fullName>
    </submittedName>
</protein>
<dbReference type="RefSeq" id="WP_009053630.1">
    <property type="nucleotide sequence ID" value="NZ_AJYA01000008.1"/>
</dbReference>
<feature type="compositionally biased region" description="Basic and acidic residues" evidence="1">
    <location>
        <begin position="1"/>
        <end position="29"/>
    </location>
</feature>
<dbReference type="STRING" id="1189621.A3SI_04072"/>